<gene>
    <name evidence="2" type="ORF">ACHAWO_004634</name>
</gene>
<keyword evidence="3" id="KW-1185">Reference proteome</keyword>
<dbReference type="Proteomes" id="UP001530400">
    <property type="component" value="Unassembled WGS sequence"/>
</dbReference>
<organism evidence="2 3">
    <name type="scientific">Cyclotella atomus</name>
    <dbReference type="NCBI Taxonomy" id="382360"/>
    <lineage>
        <taxon>Eukaryota</taxon>
        <taxon>Sar</taxon>
        <taxon>Stramenopiles</taxon>
        <taxon>Ochrophyta</taxon>
        <taxon>Bacillariophyta</taxon>
        <taxon>Coscinodiscophyceae</taxon>
        <taxon>Thalassiosirophycidae</taxon>
        <taxon>Stephanodiscales</taxon>
        <taxon>Stephanodiscaceae</taxon>
        <taxon>Cyclotella</taxon>
    </lineage>
</organism>
<dbReference type="EMBL" id="JALLPJ020001213">
    <property type="protein sequence ID" value="KAL3773999.1"/>
    <property type="molecule type" value="Genomic_DNA"/>
</dbReference>
<sequence>MESPTAHRSLPGISRCKSSKSPSCHDSEFIEMLTIFRSQPSLLEGTTCVDSSKIDRGCRDAHTITPQSCERVDTSYEHEQLQHAKTHNSSQYTVDRIADLKESANVLLSRERSSATTYFVHLNNEELACRKKMIDWAMRVLGFGCSTTSSSDSKSIQAISIVVIAFS</sequence>
<evidence type="ECO:0000256" key="1">
    <source>
        <dbReference type="SAM" id="MobiDB-lite"/>
    </source>
</evidence>
<protein>
    <submittedName>
        <fullName evidence="2">Uncharacterized protein</fullName>
    </submittedName>
</protein>
<feature type="region of interest" description="Disordered" evidence="1">
    <location>
        <begin position="1"/>
        <end position="23"/>
    </location>
</feature>
<evidence type="ECO:0000313" key="2">
    <source>
        <dbReference type="EMBL" id="KAL3773999.1"/>
    </source>
</evidence>
<proteinExistence type="predicted"/>
<accession>A0ABD3NEM8</accession>
<comment type="caution">
    <text evidence="2">The sequence shown here is derived from an EMBL/GenBank/DDBJ whole genome shotgun (WGS) entry which is preliminary data.</text>
</comment>
<evidence type="ECO:0000313" key="3">
    <source>
        <dbReference type="Proteomes" id="UP001530400"/>
    </source>
</evidence>
<reference evidence="2 3" key="1">
    <citation type="submission" date="2024-10" db="EMBL/GenBank/DDBJ databases">
        <title>Updated reference genomes for cyclostephanoid diatoms.</title>
        <authorList>
            <person name="Roberts W.R."/>
            <person name="Alverson A.J."/>
        </authorList>
    </citation>
    <scope>NUCLEOTIDE SEQUENCE [LARGE SCALE GENOMIC DNA]</scope>
    <source>
        <strain evidence="2 3">AJA010-31</strain>
    </source>
</reference>
<dbReference type="AlphaFoldDB" id="A0ABD3NEM8"/>
<name>A0ABD3NEM8_9STRA</name>